<comment type="similarity">
    <text evidence="1">Belongs to the syntaxin family.</text>
</comment>
<dbReference type="PROSITE" id="PS00914">
    <property type="entry name" value="SYNTAXIN"/>
    <property type="match status" value="1"/>
</dbReference>
<dbReference type="InterPro" id="IPR006012">
    <property type="entry name" value="Syntaxin/epimorphin_CS"/>
</dbReference>
<proteinExistence type="inferred from homology"/>
<dbReference type="AlphaFoldDB" id="A0AAU9JKD7"/>
<dbReference type="InterPro" id="IPR010989">
    <property type="entry name" value="SNARE"/>
</dbReference>
<keyword evidence="2" id="KW-0812">Transmembrane</keyword>
<dbReference type="PANTHER" id="PTHR19957">
    <property type="entry name" value="SYNTAXIN"/>
    <property type="match status" value="1"/>
</dbReference>
<accession>A0AAU9JKD7</accession>
<comment type="caution">
    <text evidence="4">The sequence shown here is derived from an EMBL/GenBank/DDBJ whole genome shotgun (WGS) entry which is preliminary data.</text>
</comment>
<organism evidence="4 5">
    <name type="scientific">Blepharisma stoltei</name>
    <dbReference type="NCBI Taxonomy" id="1481888"/>
    <lineage>
        <taxon>Eukaryota</taxon>
        <taxon>Sar</taxon>
        <taxon>Alveolata</taxon>
        <taxon>Ciliophora</taxon>
        <taxon>Postciliodesmatophora</taxon>
        <taxon>Heterotrichea</taxon>
        <taxon>Heterotrichida</taxon>
        <taxon>Blepharismidae</taxon>
        <taxon>Blepharisma</taxon>
    </lineage>
</organism>
<sequence length="229" mass="26107">MSQYKNDVGEYLKAFESKIKSLKKQIFKSKKSTKALNQAVYMQEEKDFCLKIARELNDMLKLKSKNKEDEFFRLKSIKEFELLLKELKNIALDAQPENENIEETKVMETTEVLETDPNEFKTVGNMEEVISKEKREELLALQRDLIEINSISKDLASLVEIQGEQLNTVEINVEIAEKESGKGMQDLAIARSYASKAFWKWCIVGGVAIFGIGIILIVILSVIYGSGKL</sequence>
<keyword evidence="5" id="KW-1185">Reference proteome</keyword>
<evidence type="ECO:0000313" key="5">
    <source>
        <dbReference type="Proteomes" id="UP001162131"/>
    </source>
</evidence>
<keyword evidence="2" id="KW-1133">Transmembrane helix</keyword>
<protein>
    <recommendedName>
        <fullName evidence="3">t-SNARE coiled-coil homology domain-containing protein</fullName>
    </recommendedName>
</protein>
<dbReference type="GO" id="GO:0005484">
    <property type="term" value="F:SNAP receptor activity"/>
    <property type="evidence" value="ECO:0007669"/>
    <property type="project" value="InterPro"/>
</dbReference>
<name>A0AAU9JKD7_9CILI</name>
<feature type="transmembrane region" description="Helical" evidence="2">
    <location>
        <begin position="201"/>
        <end position="224"/>
    </location>
</feature>
<dbReference type="InterPro" id="IPR045242">
    <property type="entry name" value="Syntaxin"/>
</dbReference>
<dbReference type="SUPFAM" id="SSF47661">
    <property type="entry name" value="t-snare proteins"/>
    <property type="match status" value="1"/>
</dbReference>
<dbReference type="InterPro" id="IPR000727">
    <property type="entry name" value="T_SNARE_dom"/>
</dbReference>
<reference evidence="4" key="1">
    <citation type="submission" date="2021-09" db="EMBL/GenBank/DDBJ databases">
        <authorList>
            <consortium name="AG Swart"/>
            <person name="Singh M."/>
            <person name="Singh A."/>
            <person name="Seah K."/>
            <person name="Emmerich C."/>
        </authorList>
    </citation>
    <scope>NUCLEOTIDE SEQUENCE</scope>
    <source>
        <strain evidence="4">ATCC30299</strain>
    </source>
</reference>
<dbReference type="GO" id="GO:0031201">
    <property type="term" value="C:SNARE complex"/>
    <property type="evidence" value="ECO:0007669"/>
    <property type="project" value="TreeGrafter"/>
</dbReference>
<dbReference type="GO" id="GO:0006906">
    <property type="term" value="P:vesicle fusion"/>
    <property type="evidence" value="ECO:0007669"/>
    <property type="project" value="TreeGrafter"/>
</dbReference>
<dbReference type="GO" id="GO:0000149">
    <property type="term" value="F:SNARE binding"/>
    <property type="evidence" value="ECO:0007669"/>
    <property type="project" value="TreeGrafter"/>
</dbReference>
<dbReference type="GO" id="GO:0048278">
    <property type="term" value="P:vesicle docking"/>
    <property type="evidence" value="ECO:0007669"/>
    <property type="project" value="TreeGrafter"/>
</dbReference>
<evidence type="ECO:0000256" key="2">
    <source>
        <dbReference type="SAM" id="Phobius"/>
    </source>
</evidence>
<feature type="domain" description="T-SNARE coiled-coil homology" evidence="3">
    <location>
        <begin position="128"/>
        <end position="174"/>
    </location>
</feature>
<evidence type="ECO:0000259" key="3">
    <source>
        <dbReference type="PROSITE" id="PS50192"/>
    </source>
</evidence>
<keyword evidence="2" id="KW-0472">Membrane</keyword>
<dbReference type="Proteomes" id="UP001162131">
    <property type="component" value="Unassembled WGS sequence"/>
</dbReference>
<evidence type="ECO:0000313" key="4">
    <source>
        <dbReference type="EMBL" id="CAG9322200.1"/>
    </source>
</evidence>
<dbReference type="SUPFAM" id="SSF58038">
    <property type="entry name" value="SNARE fusion complex"/>
    <property type="match status" value="1"/>
</dbReference>
<dbReference type="Gene3D" id="1.20.5.110">
    <property type="match status" value="1"/>
</dbReference>
<dbReference type="EMBL" id="CAJZBQ010000030">
    <property type="protein sequence ID" value="CAG9322200.1"/>
    <property type="molecule type" value="Genomic_DNA"/>
</dbReference>
<evidence type="ECO:0000256" key="1">
    <source>
        <dbReference type="ARBA" id="ARBA00009063"/>
    </source>
</evidence>
<dbReference type="GO" id="GO:0012505">
    <property type="term" value="C:endomembrane system"/>
    <property type="evidence" value="ECO:0007669"/>
    <property type="project" value="TreeGrafter"/>
</dbReference>
<gene>
    <name evidence="4" type="ORF">BSTOLATCC_MIC30577</name>
</gene>
<dbReference type="GO" id="GO:0006886">
    <property type="term" value="P:intracellular protein transport"/>
    <property type="evidence" value="ECO:0007669"/>
    <property type="project" value="InterPro"/>
</dbReference>
<dbReference type="PROSITE" id="PS50192">
    <property type="entry name" value="T_SNARE"/>
    <property type="match status" value="1"/>
</dbReference>